<organism evidence="4 5">
    <name type="scientific">Flavobacterium hungaricum</name>
    <dbReference type="NCBI Taxonomy" id="2082725"/>
    <lineage>
        <taxon>Bacteria</taxon>
        <taxon>Pseudomonadati</taxon>
        <taxon>Bacteroidota</taxon>
        <taxon>Flavobacteriia</taxon>
        <taxon>Flavobacteriales</taxon>
        <taxon>Flavobacteriaceae</taxon>
        <taxon>Flavobacterium</taxon>
    </lineage>
</organism>
<dbReference type="PROSITE" id="PS00708">
    <property type="entry name" value="PRO_ENDOPEP_SER"/>
    <property type="match status" value="1"/>
</dbReference>
<dbReference type="InterPro" id="IPR022742">
    <property type="entry name" value="Hydrolase_4"/>
</dbReference>
<evidence type="ECO:0000256" key="1">
    <source>
        <dbReference type="ARBA" id="ARBA00022801"/>
    </source>
</evidence>
<dbReference type="Gene3D" id="3.40.50.1820">
    <property type="entry name" value="alpha/beta hydrolase"/>
    <property type="match status" value="1"/>
</dbReference>
<keyword evidence="1 4" id="KW-0378">Hydrolase</keyword>
<feature type="chain" id="PRO_5045243741" evidence="2">
    <location>
        <begin position="20"/>
        <end position="458"/>
    </location>
</feature>
<dbReference type="Pfam" id="PF12146">
    <property type="entry name" value="Hydrolase_4"/>
    <property type="match status" value="1"/>
</dbReference>
<dbReference type="InterPro" id="IPR002471">
    <property type="entry name" value="Pept_S9_AS"/>
</dbReference>
<gene>
    <name evidence="4" type="ORF">C4F50_19040</name>
</gene>
<reference evidence="4 5" key="1">
    <citation type="submission" date="2018-07" db="EMBL/GenBank/DDBJ databases">
        <title>Genome assembly of strain KB82.</title>
        <authorList>
            <person name="Kukolya J."/>
            <person name="Horvath B."/>
            <person name="Nagy I."/>
            <person name="Toth A."/>
        </authorList>
    </citation>
    <scope>NUCLEOTIDE SEQUENCE [LARGE SCALE GENOMIC DNA]</scope>
    <source>
        <strain evidence="4 5">Kb82</strain>
    </source>
</reference>
<name>A0ABR9TNT5_9FLAO</name>
<protein>
    <submittedName>
        <fullName evidence="4">Alpha/beta hydrolase</fullName>
    </submittedName>
</protein>
<evidence type="ECO:0000259" key="3">
    <source>
        <dbReference type="Pfam" id="PF12146"/>
    </source>
</evidence>
<dbReference type="Proteomes" id="UP000640614">
    <property type="component" value="Unassembled WGS sequence"/>
</dbReference>
<accession>A0ABR9TNT5</accession>
<dbReference type="InterPro" id="IPR029058">
    <property type="entry name" value="AB_hydrolase_fold"/>
</dbReference>
<dbReference type="EMBL" id="PRDM01000004">
    <property type="protein sequence ID" value="MBE8727018.1"/>
    <property type="molecule type" value="Genomic_DNA"/>
</dbReference>
<dbReference type="PANTHER" id="PTHR43265:SF1">
    <property type="entry name" value="ESTERASE ESTD"/>
    <property type="match status" value="1"/>
</dbReference>
<dbReference type="InterPro" id="IPR053145">
    <property type="entry name" value="AB_hydrolase_Est10"/>
</dbReference>
<comment type="caution">
    <text evidence="4">The sequence shown here is derived from an EMBL/GenBank/DDBJ whole genome shotgun (WGS) entry which is preliminary data.</text>
</comment>
<evidence type="ECO:0000313" key="5">
    <source>
        <dbReference type="Proteomes" id="UP000640614"/>
    </source>
</evidence>
<evidence type="ECO:0000256" key="2">
    <source>
        <dbReference type="SAM" id="SignalP"/>
    </source>
</evidence>
<feature type="domain" description="Serine aminopeptidase S33" evidence="3">
    <location>
        <begin position="190"/>
        <end position="401"/>
    </location>
</feature>
<sequence length="458" mass="50544">MNKKILCFMAVFISALTFGQEITGKWNGLLKVQGMQVRIVFNIFKTENRFSATMDSPDQKVNGIPVTTTAFENSVLKLEIKDAGITYEGTLNKDQIITGNFKQGGQNIALDLSREVVKKDIIVRAQEPQKPYPYYTEDVAFENKIDNVVLAGTLSLPQKEGNFPVVILISGSGKQNRDEEILGHKPFLVLADYLTRKGIGVLRFDDRGAGKSTGDFSKATTADFSKDVEAAVVYLKTRKEINKNKIGLVGHSEGGVINAIVAGNSKDINYIVSLAGPGLRGDKLLLLQRELIERQMGISETEILKSKDVYSGVYKIILNSTSNDEKLKTEVSNYFKSKLGVTTTDDQLTIMSESVLNPWMYYFLRFDPTTAFKKVKCPVLALNGSKDLQVPAEVNLQAVKTAVLSGGNKKVTTKNLPDLNHFFQECKTGSPAEYGAIEQTFSPIALEEISGWILSQVK</sequence>
<dbReference type="SUPFAM" id="SSF53474">
    <property type="entry name" value="alpha/beta-Hydrolases"/>
    <property type="match status" value="1"/>
</dbReference>
<keyword evidence="2" id="KW-0732">Signal</keyword>
<proteinExistence type="predicted"/>
<dbReference type="PANTHER" id="PTHR43265">
    <property type="entry name" value="ESTERASE ESTD"/>
    <property type="match status" value="1"/>
</dbReference>
<feature type="signal peptide" evidence="2">
    <location>
        <begin position="1"/>
        <end position="19"/>
    </location>
</feature>
<keyword evidence="5" id="KW-1185">Reference proteome</keyword>
<dbReference type="GO" id="GO:0016787">
    <property type="term" value="F:hydrolase activity"/>
    <property type="evidence" value="ECO:0007669"/>
    <property type="project" value="UniProtKB-KW"/>
</dbReference>
<evidence type="ECO:0000313" key="4">
    <source>
        <dbReference type="EMBL" id="MBE8727018.1"/>
    </source>
</evidence>